<dbReference type="SMART" id="SM00387">
    <property type="entry name" value="HATPase_c"/>
    <property type="match status" value="1"/>
</dbReference>
<dbReference type="InterPro" id="IPR035965">
    <property type="entry name" value="PAS-like_dom_sf"/>
</dbReference>
<comment type="catalytic activity">
    <reaction evidence="1">
        <text>ATP + protein L-histidine = ADP + protein N-phospho-L-histidine.</text>
        <dbReference type="EC" id="2.7.13.3"/>
    </reaction>
</comment>
<dbReference type="InterPro" id="IPR003661">
    <property type="entry name" value="HisK_dim/P_dom"/>
</dbReference>
<dbReference type="InterPro" id="IPR005467">
    <property type="entry name" value="His_kinase_dom"/>
</dbReference>
<dbReference type="SMART" id="SM00086">
    <property type="entry name" value="PAC"/>
    <property type="match status" value="1"/>
</dbReference>
<reference evidence="14 15" key="1">
    <citation type="submission" date="2020-07" db="EMBL/GenBank/DDBJ databases">
        <title>Sequencing the genomes of 1000 actinobacteria strains.</title>
        <authorList>
            <person name="Klenk H.-P."/>
        </authorList>
    </citation>
    <scope>NUCLEOTIDE SEQUENCE [LARGE SCALE GENOMIC DNA]</scope>
    <source>
        <strain evidence="14 15">DSM 24552</strain>
    </source>
</reference>
<evidence type="ECO:0000256" key="7">
    <source>
        <dbReference type="ARBA" id="ARBA00022777"/>
    </source>
</evidence>
<dbReference type="SUPFAM" id="SSF47384">
    <property type="entry name" value="Homodimeric domain of signal transducing histidine kinase"/>
    <property type="match status" value="1"/>
</dbReference>
<comment type="caution">
    <text evidence="14">The sequence shown here is derived from an EMBL/GenBank/DDBJ whole genome shotgun (WGS) entry which is preliminary data.</text>
</comment>
<dbReference type="CDD" id="cd00082">
    <property type="entry name" value="HisKA"/>
    <property type="match status" value="1"/>
</dbReference>
<dbReference type="InterPro" id="IPR000700">
    <property type="entry name" value="PAS-assoc_C"/>
</dbReference>
<evidence type="ECO:0000313" key="15">
    <source>
        <dbReference type="Proteomes" id="UP000544110"/>
    </source>
</evidence>
<keyword evidence="8" id="KW-0902">Two-component regulatory system</keyword>
<dbReference type="CDD" id="cd00130">
    <property type="entry name" value="PAS"/>
    <property type="match status" value="1"/>
</dbReference>
<dbReference type="PROSITE" id="PS50112">
    <property type="entry name" value="PAS"/>
    <property type="match status" value="1"/>
</dbReference>
<evidence type="ECO:0000256" key="1">
    <source>
        <dbReference type="ARBA" id="ARBA00000085"/>
    </source>
</evidence>
<sequence length="390" mass="41782">MTSEADACDTVCAMDAVGEHYRSFFSANPHPAFWLDRDGNYLASNPAGAAISGYSESELCQMTFLDVIHGDDLPQVLAAFGEVLEGGHRTVDARMRHRDGRVFDLAITAVPVVERGEVVGVHGVAEDVTERNDARRRLAESQAALRQATAEARAIKAAFVANVNHEVRTPLTSVLGYLELLGETDLEPCQQTFVETISRSSQRLLHLVDELLDYGALEAGTVQLAADPFDPRRIAAGATRRVADLAERDGIELHCAIDEAVPARVVGDAGRLEQVLGDLLDNAVKFTDEGRVDLEVGLVPAVELGASASGEGRTWLRFEVRDTGIGIPADQRVQLFEAFSQGDATMTRRHGGAGLGLAVARQMVTLMGGSITVDSVVGHGSTFRVDVPLG</sequence>
<dbReference type="RefSeq" id="WP_179517292.1">
    <property type="nucleotide sequence ID" value="NZ_JACCAC010000001.1"/>
</dbReference>
<dbReference type="InterPro" id="IPR036890">
    <property type="entry name" value="HATPase_C_sf"/>
</dbReference>
<dbReference type="Pfam" id="PF02518">
    <property type="entry name" value="HATPase_c"/>
    <property type="match status" value="1"/>
</dbReference>
<dbReference type="Pfam" id="PF00512">
    <property type="entry name" value="HisKA"/>
    <property type="match status" value="1"/>
</dbReference>
<evidence type="ECO:0000256" key="6">
    <source>
        <dbReference type="ARBA" id="ARBA00022679"/>
    </source>
</evidence>
<dbReference type="Gene3D" id="3.30.450.20">
    <property type="entry name" value="PAS domain"/>
    <property type="match status" value="1"/>
</dbReference>
<keyword evidence="10" id="KW-0175">Coiled coil</keyword>
<dbReference type="PRINTS" id="PR00344">
    <property type="entry name" value="BCTRLSENSOR"/>
</dbReference>
<dbReference type="PANTHER" id="PTHR43047">
    <property type="entry name" value="TWO-COMPONENT HISTIDINE PROTEIN KINASE"/>
    <property type="match status" value="1"/>
</dbReference>
<dbReference type="InterPro" id="IPR036097">
    <property type="entry name" value="HisK_dim/P_sf"/>
</dbReference>
<comment type="similarity">
    <text evidence="3">In the N-terminal section; belongs to the phytochrome family.</text>
</comment>
<evidence type="ECO:0000259" key="12">
    <source>
        <dbReference type="PROSITE" id="PS50112"/>
    </source>
</evidence>
<dbReference type="Gene3D" id="1.10.287.130">
    <property type="match status" value="1"/>
</dbReference>
<evidence type="ECO:0000256" key="4">
    <source>
        <dbReference type="ARBA" id="ARBA00012438"/>
    </source>
</evidence>
<dbReference type="FunFam" id="3.30.565.10:FF:000010">
    <property type="entry name" value="Sensor histidine kinase RcsC"/>
    <property type="match status" value="1"/>
</dbReference>
<evidence type="ECO:0000256" key="2">
    <source>
        <dbReference type="ARBA" id="ARBA00004236"/>
    </source>
</evidence>
<comment type="subcellular location">
    <subcellularLocation>
        <location evidence="2">Cell membrane</location>
    </subcellularLocation>
</comment>
<evidence type="ECO:0000259" key="11">
    <source>
        <dbReference type="PROSITE" id="PS50109"/>
    </source>
</evidence>
<protein>
    <recommendedName>
        <fullName evidence="9">Circadian input-output histidine kinase CikA</fullName>
        <ecNumber evidence="4">2.7.13.3</ecNumber>
    </recommendedName>
</protein>
<dbReference type="SMART" id="SM00388">
    <property type="entry name" value="HisKA"/>
    <property type="match status" value="1"/>
</dbReference>
<dbReference type="InterPro" id="IPR004358">
    <property type="entry name" value="Sig_transdc_His_kin-like_C"/>
</dbReference>
<dbReference type="Pfam" id="PF08447">
    <property type="entry name" value="PAS_3"/>
    <property type="match status" value="1"/>
</dbReference>
<dbReference type="EC" id="2.7.13.3" evidence="4"/>
<dbReference type="Proteomes" id="UP000544110">
    <property type="component" value="Unassembled WGS sequence"/>
</dbReference>
<organism evidence="14 15">
    <name type="scientific">Nocardioides perillae</name>
    <dbReference type="NCBI Taxonomy" id="1119534"/>
    <lineage>
        <taxon>Bacteria</taxon>
        <taxon>Bacillati</taxon>
        <taxon>Actinomycetota</taxon>
        <taxon>Actinomycetes</taxon>
        <taxon>Propionibacteriales</taxon>
        <taxon>Nocardioidaceae</taxon>
        <taxon>Nocardioides</taxon>
    </lineage>
</organism>
<dbReference type="InterPro" id="IPR000014">
    <property type="entry name" value="PAS"/>
</dbReference>
<dbReference type="InterPro" id="IPR001610">
    <property type="entry name" value="PAC"/>
</dbReference>
<evidence type="ECO:0000256" key="3">
    <source>
        <dbReference type="ARBA" id="ARBA00006402"/>
    </source>
</evidence>
<evidence type="ECO:0000256" key="5">
    <source>
        <dbReference type="ARBA" id="ARBA00022553"/>
    </source>
</evidence>
<keyword evidence="15" id="KW-1185">Reference proteome</keyword>
<dbReference type="PROSITE" id="PS50109">
    <property type="entry name" value="HIS_KIN"/>
    <property type="match status" value="1"/>
</dbReference>
<name>A0A7Y9RSU6_9ACTN</name>
<dbReference type="GO" id="GO:0000155">
    <property type="term" value="F:phosphorelay sensor kinase activity"/>
    <property type="evidence" value="ECO:0007669"/>
    <property type="project" value="InterPro"/>
</dbReference>
<dbReference type="PROSITE" id="PS50113">
    <property type="entry name" value="PAC"/>
    <property type="match status" value="1"/>
</dbReference>
<dbReference type="CDD" id="cd16922">
    <property type="entry name" value="HATPase_EvgS-ArcB-TorS-like"/>
    <property type="match status" value="1"/>
</dbReference>
<feature type="coiled-coil region" evidence="10">
    <location>
        <begin position="131"/>
        <end position="158"/>
    </location>
</feature>
<dbReference type="AlphaFoldDB" id="A0A7Y9RSU6"/>
<feature type="domain" description="PAS" evidence="12">
    <location>
        <begin position="17"/>
        <end position="87"/>
    </location>
</feature>
<evidence type="ECO:0000256" key="8">
    <source>
        <dbReference type="ARBA" id="ARBA00023012"/>
    </source>
</evidence>
<dbReference type="Gene3D" id="3.30.565.10">
    <property type="entry name" value="Histidine kinase-like ATPase, C-terminal domain"/>
    <property type="match status" value="1"/>
</dbReference>
<dbReference type="SUPFAM" id="SSF55785">
    <property type="entry name" value="PYP-like sensor domain (PAS domain)"/>
    <property type="match status" value="1"/>
</dbReference>
<dbReference type="SUPFAM" id="SSF55874">
    <property type="entry name" value="ATPase domain of HSP90 chaperone/DNA topoisomerase II/histidine kinase"/>
    <property type="match status" value="1"/>
</dbReference>
<dbReference type="SMART" id="SM00091">
    <property type="entry name" value="PAS"/>
    <property type="match status" value="1"/>
</dbReference>
<keyword evidence="7" id="KW-0418">Kinase</keyword>
<proteinExistence type="inferred from homology"/>
<dbReference type="InterPro" id="IPR003594">
    <property type="entry name" value="HATPase_dom"/>
</dbReference>
<dbReference type="InterPro" id="IPR013655">
    <property type="entry name" value="PAS_fold_3"/>
</dbReference>
<keyword evidence="5" id="KW-0597">Phosphoprotein</keyword>
<evidence type="ECO:0000256" key="9">
    <source>
        <dbReference type="ARBA" id="ARBA00074306"/>
    </source>
</evidence>
<evidence type="ECO:0000313" key="14">
    <source>
        <dbReference type="EMBL" id="NYG54724.1"/>
    </source>
</evidence>
<dbReference type="EMBL" id="JACCAC010000001">
    <property type="protein sequence ID" value="NYG54724.1"/>
    <property type="molecule type" value="Genomic_DNA"/>
</dbReference>
<feature type="domain" description="Histidine kinase" evidence="11">
    <location>
        <begin position="162"/>
        <end position="390"/>
    </location>
</feature>
<evidence type="ECO:0000259" key="13">
    <source>
        <dbReference type="PROSITE" id="PS50113"/>
    </source>
</evidence>
<evidence type="ECO:0000256" key="10">
    <source>
        <dbReference type="SAM" id="Coils"/>
    </source>
</evidence>
<gene>
    <name evidence="14" type="ORF">BJ989_001028</name>
</gene>
<dbReference type="NCBIfam" id="TIGR00229">
    <property type="entry name" value="sensory_box"/>
    <property type="match status" value="1"/>
</dbReference>
<feature type="domain" description="PAC" evidence="13">
    <location>
        <begin position="89"/>
        <end position="140"/>
    </location>
</feature>
<accession>A0A7Y9RSU6</accession>
<dbReference type="GO" id="GO:0005886">
    <property type="term" value="C:plasma membrane"/>
    <property type="evidence" value="ECO:0007669"/>
    <property type="project" value="UniProtKB-SubCell"/>
</dbReference>
<keyword evidence="6" id="KW-0808">Transferase</keyword>